<dbReference type="Proteomes" id="UP000245125">
    <property type="component" value="Unassembled WGS sequence"/>
</dbReference>
<dbReference type="EMBL" id="OUUY01000035">
    <property type="protein sequence ID" value="SPP99889.1"/>
    <property type="molecule type" value="Genomic_DNA"/>
</dbReference>
<protein>
    <recommendedName>
        <fullName evidence="2">ABC-type glycine betaine transport system substrate-binding domain-containing protein</fullName>
    </recommendedName>
</protein>
<dbReference type="GO" id="GO:0043190">
    <property type="term" value="C:ATP-binding cassette (ABC) transporter complex"/>
    <property type="evidence" value="ECO:0007669"/>
    <property type="project" value="InterPro"/>
</dbReference>
<dbReference type="GO" id="GO:0022857">
    <property type="term" value="F:transmembrane transporter activity"/>
    <property type="evidence" value="ECO:0007669"/>
    <property type="project" value="InterPro"/>
</dbReference>
<dbReference type="Gene3D" id="3.40.190.10">
    <property type="entry name" value="Periplasmic binding protein-like II"/>
    <property type="match status" value="1"/>
</dbReference>
<keyword evidence="4" id="KW-1185">Reference proteome</keyword>
<evidence type="ECO:0000259" key="2">
    <source>
        <dbReference type="Pfam" id="PF04069"/>
    </source>
</evidence>
<gene>
    <name evidence="3" type="ORF">NBG4_130012</name>
</gene>
<sequence length="192" mass="21044">MKNVVLLLALLLVGLPEADACVGKTLYIGVVDSTEGLLLSEILSTIVNERTGTTVKTRYYKNTRALYDAISARQVDILVENTTTALRIIDKPADSDLQKTYETVKSMYEKNKGLVWLKPFGFLKGGDGPGHSYTAPVLKVEVLNNFPALPRVVGKLAGTINDETYEKLIKSVEAGEKAQKVARAFLKSKKLI</sequence>
<dbReference type="AlphaFoldDB" id="A0A2U3QEY9"/>
<keyword evidence="1" id="KW-0732">Signal</keyword>
<proteinExistence type="predicted"/>
<dbReference type="SUPFAM" id="SSF53850">
    <property type="entry name" value="Periplasmic binding protein-like II"/>
    <property type="match status" value="1"/>
</dbReference>
<feature type="signal peptide" evidence="1">
    <location>
        <begin position="1"/>
        <end position="20"/>
    </location>
</feature>
<evidence type="ECO:0000256" key="1">
    <source>
        <dbReference type="SAM" id="SignalP"/>
    </source>
</evidence>
<accession>A0A2U3QEY9</accession>
<reference evidence="4" key="1">
    <citation type="submission" date="2018-03" db="EMBL/GenBank/DDBJ databases">
        <authorList>
            <person name="Zecchin S."/>
        </authorList>
    </citation>
    <scope>NUCLEOTIDE SEQUENCE [LARGE SCALE GENOMIC DNA]</scope>
</reference>
<name>A0A2U3QEY9_9BACT</name>
<dbReference type="Pfam" id="PF04069">
    <property type="entry name" value="OpuAC"/>
    <property type="match status" value="1"/>
</dbReference>
<dbReference type="InterPro" id="IPR007210">
    <property type="entry name" value="ABC_Gly_betaine_transp_sub-bd"/>
</dbReference>
<feature type="chain" id="PRO_5015409336" description="ABC-type glycine betaine transport system substrate-binding domain-containing protein" evidence="1">
    <location>
        <begin position="21"/>
        <end position="192"/>
    </location>
</feature>
<evidence type="ECO:0000313" key="4">
    <source>
        <dbReference type="Proteomes" id="UP000245125"/>
    </source>
</evidence>
<organism evidence="3 4">
    <name type="scientific">Candidatus Sulfobium mesophilum</name>
    <dbReference type="NCBI Taxonomy" id="2016548"/>
    <lineage>
        <taxon>Bacteria</taxon>
        <taxon>Pseudomonadati</taxon>
        <taxon>Nitrospirota</taxon>
        <taxon>Nitrospiria</taxon>
        <taxon>Nitrospirales</taxon>
        <taxon>Nitrospiraceae</taxon>
        <taxon>Candidatus Sulfobium</taxon>
    </lineage>
</organism>
<feature type="domain" description="ABC-type glycine betaine transport system substrate-binding" evidence="2">
    <location>
        <begin position="24"/>
        <end position="122"/>
    </location>
</feature>
<evidence type="ECO:0000313" key="3">
    <source>
        <dbReference type="EMBL" id="SPP99889.1"/>
    </source>
</evidence>